<reference evidence="2 3" key="1">
    <citation type="submission" date="2020-11" db="EMBL/GenBank/DDBJ databases">
        <title>Kaistella gelatinilytica sp. nov., a flavobacterium isolated from Antarctic Soil.</title>
        <authorList>
            <person name="Li J."/>
        </authorList>
    </citation>
    <scope>NUCLEOTIDE SEQUENCE [LARGE SCALE GENOMIC DNA]</scope>
    <source>
        <strain evidence="2 3">G5-32</strain>
    </source>
</reference>
<evidence type="ECO:0000313" key="2">
    <source>
        <dbReference type="EMBL" id="MBF8457643.1"/>
    </source>
</evidence>
<sequence>MNKILLLGGMLCVQSLFSQVALSSNKLIKDGKTYKMSQYEQVFQKSEALESMKKARSNNTVASILGFGGGASLGFGVAQLIASGTTRTAYDIFGNPYTIKPDNNDAWILAGAGAAAIVLAIPLSAAGKKKVNEAIQIENGESSAFTPYFKIQTAGNGLALSYNF</sequence>
<name>A0ABS0FDA4_9FLAO</name>
<organism evidence="2 3">
    <name type="scientific">Kaistella gelatinilytica</name>
    <dbReference type="NCBI Taxonomy" id="2787636"/>
    <lineage>
        <taxon>Bacteria</taxon>
        <taxon>Pseudomonadati</taxon>
        <taxon>Bacteroidota</taxon>
        <taxon>Flavobacteriia</taxon>
        <taxon>Flavobacteriales</taxon>
        <taxon>Weeksellaceae</taxon>
        <taxon>Chryseobacterium group</taxon>
        <taxon>Kaistella</taxon>
    </lineage>
</organism>
<accession>A0ABS0FDA4</accession>
<keyword evidence="1" id="KW-0812">Transmembrane</keyword>
<feature type="transmembrane region" description="Helical" evidence="1">
    <location>
        <begin position="106"/>
        <end position="126"/>
    </location>
</feature>
<keyword evidence="3" id="KW-1185">Reference proteome</keyword>
<dbReference type="Proteomes" id="UP000660070">
    <property type="component" value="Unassembled WGS sequence"/>
</dbReference>
<evidence type="ECO:0000256" key="1">
    <source>
        <dbReference type="SAM" id="Phobius"/>
    </source>
</evidence>
<keyword evidence="1" id="KW-1133">Transmembrane helix</keyword>
<gene>
    <name evidence="2" type="ORF">IV494_10675</name>
</gene>
<comment type="caution">
    <text evidence="2">The sequence shown here is derived from an EMBL/GenBank/DDBJ whole genome shotgun (WGS) entry which is preliminary data.</text>
</comment>
<protein>
    <submittedName>
        <fullName evidence="2">Uncharacterized protein</fullName>
    </submittedName>
</protein>
<keyword evidence="1" id="KW-0472">Membrane</keyword>
<evidence type="ECO:0000313" key="3">
    <source>
        <dbReference type="Proteomes" id="UP000660070"/>
    </source>
</evidence>
<dbReference type="EMBL" id="JADPVI010000002">
    <property type="protein sequence ID" value="MBF8457643.1"/>
    <property type="molecule type" value="Genomic_DNA"/>
</dbReference>
<dbReference type="RefSeq" id="WP_196080122.1">
    <property type="nucleotide sequence ID" value="NZ_JADPVI010000002.1"/>
</dbReference>
<proteinExistence type="predicted"/>